<evidence type="ECO:0000259" key="3">
    <source>
        <dbReference type="SMART" id="SM00939"/>
    </source>
</evidence>
<dbReference type="Pfam" id="PF08530">
    <property type="entry name" value="PepX_C"/>
    <property type="match status" value="1"/>
</dbReference>
<keyword evidence="2" id="KW-0732">Signal</keyword>
<evidence type="ECO:0000256" key="1">
    <source>
        <dbReference type="ARBA" id="ARBA00022801"/>
    </source>
</evidence>
<dbReference type="Gene3D" id="2.60.120.260">
    <property type="entry name" value="Galactose-binding domain-like"/>
    <property type="match status" value="1"/>
</dbReference>
<dbReference type="SMART" id="SM00939">
    <property type="entry name" value="PepX_C"/>
    <property type="match status" value="1"/>
</dbReference>
<dbReference type="AlphaFoldDB" id="A0A4Q0M5X9"/>
<feature type="domain" description="Xaa-Pro dipeptidyl-peptidase C-terminal" evidence="3">
    <location>
        <begin position="357"/>
        <end position="615"/>
    </location>
</feature>
<proteinExistence type="predicted"/>
<dbReference type="InterPro" id="IPR005674">
    <property type="entry name" value="CocE/Ser_esterase"/>
</dbReference>
<evidence type="ECO:0000313" key="5">
    <source>
        <dbReference type="Proteomes" id="UP000290848"/>
    </source>
</evidence>
<dbReference type="Gene3D" id="1.10.3020.10">
    <property type="entry name" value="alpha-amino acid ester hydrolase ( Helical cap domain)"/>
    <property type="match status" value="1"/>
</dbReference>
<accession>A0A4Q0M5X9</accession>
<protein>
    <submittedName>
        <fullName evidence="4">CocE/NonD family hydrolase</fullName>
    </submittedName>
</protein>
<reference evidence="4 5" key="1">
    <citation type="submission" date="2018-12" db="EMBL/GenBank/DDBJ databases">
        <title>The Draft Genome Sequence of the Soil Bacterium Pedobacter tournemirensis R1.</title>
        <authorList>
            <person name="He J."/>
        </authorList>
    </citation>
    <scope>NUCLEOTIDE SEQUENCE [LARGE SCALE GENOMIC DNA]</scope>
    <source>
        <strain evidence="4 5">R1</strain>
    </source>
</reference>
<dbReference type="EMBL" id="RXOC01000011">
    <property type="protein sequence ID" value="RXF68374.1"/>
    <property type="molecule type" value="Genomic_DNA"/>
</dbReference>
<name>A0A4Q0M5X9_9SPHI</name>
<dbReference type="SUPFAM" id="SSF49785">
    <property type="entry name" value="Galactose-binding domain-like"/>
    <property type="match status" value="1"/>
</dbReference>
<dbReference type="InterPro" id="IPR013736">
    <property type="entry name" value="Xaa-Pro_dipept_C"/>
</dbReference>
<dbReference type="SUPFAM" id="SSF53474">
    <property type="entry name" value="alpha/beta-Hydrolases"/>
    <property type="match status" value="1"/>
</dbReference>
<dbReference type="RefSeq" id="WP_128770454.1">
    <property type="nucleotide sequence ID" value="NZ_RXOC01000011.1"/>
</dbReference>
<dbReference type="NCBIfam" id="TIGR00976">
    <property type="entry name" value="CocE_NonD"/>
    <property type="match status" value="1"/>
</dbReference>
<dbReference type="InterPro" id="IPR008979">
    <property type="entry name" value="Galactose-bd-like_sf"/>
</dbReference>
<feature type="chain" id="PRO_5020238543" evidence="2">
    <location>
        <begin position="19"/>
        <end position="620"/>
    </location>
</feature>
<dbReference type="Gene3D" id="3.40.50.1820">
    <property type="entry name" value="alpha/beta hydrolase"/>
    <property type="match status" value="1"/>
</dbReference>
<gene>
    <name evidence="4" type="ORF">EKH83_15960</name>
</gene>
<dbReference type="InterPro" id="IPR029058">
    <property type="entry name" value="AB_hydrolase_fold"/>
</dbReference>
<comment type="caution">
    <text evidence="4">The sequence shown here is derived from an EMBL/GenBank/DDBJ whole genome shotgun (WGS) entry which is preliminary data.</text>
</comment>
<keyword evidence="1 4" id="KW-0378">Hydrolase</keyword>
<evidence type="ECO:0000256" key="2">
    <source>
        <dbReference type="SAM" id="SignalP"/>
    </source>
</evidence>
<dbReference type="InterPro" id="IPR000383">
    <property type="entry name" value="Xaa-Pro-like_dom"/>
</dbReference>
<dbReference type="GO" id="GO:0008239">
    <property type="term" value="F:dipeptidyl-peptidase activity"/>
    <property type="evidence" value="ECO:0007669"/>
    <property type="project" value="InterPro"/>
</dbReference>
<dbReference type="Pfam" id="PF02129">
    <property type="entry name" value="Peptidase_S15"/>
    <property type="match status" value="1"/>
</dbReference>
<organism evidence="4 5">
    <name type="scientific">Arcticibacter tournemirensis</name>
    <dbReference type="NCBI Taxonomy" id="699437"/>
    <lineage>
        <taxon>Bacteria</taxon>
        <taxon>Pseudomonadati</taxon>
        <taxon>Bacteroidota</taxon>
        <taxon>Sphingobacteriia</taxon>
        <taxon>Sphingobacteriales</taxon>
        <taxon>Sphingobacteriaceae</taxon>
        <taxon>Arcticibacter</taxon>
    </lineage>
</organism>
<sequence>MKRYIILFFLTLSLQLRAQTTDSAYIRDHYSKIEKYITMRDGVRLFTSIYVPKDRTKKYPILLNRTPYTVAPYGSNEYKKSLGPSMLFAREGYIFVYQDVRGKWMSEGTYEDIRPHVGSKKNKKDIDESTDTYDTIDWLIKNIKENNGKAGIYGISYPGFYSTASLPDAHPALKAASPQAPVTNWFIGDDFHHNGALFLADAFSFYSTFGVPRPKPITPDKGPKSFSYYTRDNYKFFMDLGPVKNVSKKYFGDSIKFWNDVTTHGTYDEFWKARLITPHLKNIKPATLIVGGLFDAEDCYGAFATYEAIEKQNAKNKNTLVMGPWFHGGWSRSTGESFGDIKFDQATSTWYQENVEFPFFQHYLKDKPAPDLPEALVFETGSNKWKKYTAWPPAEAKQEKLYFQPDSKLAFNKPDKDNSYDEYVSDPSRPVPYADGVHLQRTREYMIDDQRFASKRPDVMVYQTEPLTADLTIAGPVIADLMVSTTGTDADYVVKLIDVYPDDYPNNTPNPRNIQMGGYQMLVRGEVMRGKFRNGYEKPEPFNPGKITQVKYSMPDVSHTFKAGHRIMVQVQNSWFPLVDRNPQKFVDIYNADEKDFQKATHRIYHEVSNASCIILPVVK</sequence>
<feature type="signal peptide" evidence="2">
    <location>
        <begin position="1"/>
        <end position="18"/>
    </location>
</feature>
<dbReference type="Proteomes" id="UP000290848">
    <property type="component" value="Unassembled WGS sequence"/>
</dbReference>
<evidence type="ECO:0000313" key="4">
    <source>
        <dbReference type="EMBL" id="RXF68374.1"/>
    </source>
</evidence>